<proteinExistence type="predicted"/>
<comment type="caution">
    <text evidence="1">The sequence shown here is derived from an EMBL/GenBank/DDBJ whole genome shotgun (WGS) entry which is preliminary data.</text>
</comment>
<evidence type="ECO:0000313" key="1">
    <source>
        <dbReference type="EMBL" id="KAK4830621.1"/>
    </source>
</evidence>
<reference evidence="1 2" key="1">
    <citation type="journal article" date="2023" name="J. Hered.">
        <title>Chromosome-level genome of the wood stork (Mycteria americana) provides insight into avian chromosome evolution.</title>
        <authorList>
            <person name="Flamio R. Jr."/>
            <person name="Ramstad K.M."/>
        </authorList>
    </citation>
    <scope>NUCLEOTIDE SEQUENCE [LARGE SCALE GENOMIC DNA]</scope>
    <source>
        <strain evidence="1">JAX WOST 10</strain>
    </source>
</reference>
<keyword evidence="2" id="KW-1185">Reference proteome</keyword>
<dbReference type="EMBL" id="JAUNZN010000001">
    <property type="protein sequence ID" value="KAK4830621.1"/>
    <property type="molecule type" value="Genomic_DNA"/>
</dbReference>
<dbReference type="Proteomes" id="UP001333110">
    <property type="component" value="Unassembled WGS sequence"/>
</dbReference>
<sequence length="156" mass="17987">MKERYPFKEDVICHPGEWTTMERGIQYLRESAILELIYGDLDNKQLSKDPDEAWCTRPLWRQLVQSVPALYANSFTILTWKDEEGPTVDEAATQLREYEESISSSLSTLPSLSEDPSVVGLLRVEEQQMSIATITVYQQQHHTNQDSLIPIHKLIH</sequence>
<gene>
    <name evidence="1" type="ORF">QYF61_012446</name>
</gene>
<protein>
    <submittedName>
        <fullName evidence="1">Uncharacterized protein</fullName>
    </submittedName>
</protein>
<accession>A0AAN7NTB7</accession>
<dbReference type="AlphaFoldDB" id="A0AAN7NTB7"/>
<name>A0AAN7NTB7_MYCAM</name>
<organism evidence="1 2">
    <name type="scientific">Mycteria americana</name>
    <name type="common">Wood stork</name>
    <dbReference type="NCBI Taxonomy" id="33587"/>
    <lineage>
        <taxon>Eukaryota</taxon>
        <taxon>Metazoa</taxon>
        <taxon>Chordata</taxon>
        <taxon>Craniata</taxon>
        <taxon>Vertebrata</taxon>
        <taxon>Euteleostomi</taxon>
        <taxon>Archelosauria</taxon>
        <taxon>Archosauria</taxon>
        <taxon>Dinosauria</taxon>
        <taxon>Saurischia</taxon>
        <taxon>Theropoda</taxon>
        <taxon>Coelurosauria</taxon>
        <taxon>Aves</taxon>
        <taxon>Neognathae</taxon>
        <taxon>Neoaves</taxon>
        <taxon>Aequornithes</taxon>
        <taxon>Ciconiiformes</taxon>
        <taxon>Ciconiidae</taxon>
        <taxon>Mycteria</taxon>
    </lineage>
</organism>
<evidence type="ECO:0000313" key="2">
    <source>
        <dbReference type="Proteomes" id="UP001333110"/>
    </source>
</evidence>